<comment type="caution">
    <text evidence="2">The sequence shown here is derived from an EMBL/GenBank/DDBJ whole genome shotgun (WGS) entry which is preliminary data.</text>
</comment>
<feature type="domain" description="SusD-like N-terminal" evidence="1">
    <location>
        <begin position="24"/>
        <end position="237"/>
    </location>
</feature>
<dbReference type="Pfam" id="PF14322">
    <property type="entry name" value="SusD-like_3"/>
    <property type="match status" value="1"/>
</dbReference>
<dbReference type="PROSITE" id="PS51257">
    <property type="entry name" value="PROKAR_LIPOPROTEIN"/>
    <property type="match status" value="1"/>
</dbReference>
<protein>
    <recommendedName>
        <fullName evidence="1">SusD-like N-terminal domain-containing protein</fullName>
    </recommendedName>
</protein>
<dbReference type="Gene3D" id="1.25.40.390">
    <property type="match status" value="1"/>
</dbReference>
<dbReference type="RefSeq" id="WP_188954952.1">
    <property type="nucleotide sequence ID" value="NZ_BMIB01000003.1"/>
</dbReference>
<reference evidence="2" key="2">
    <citation type="submission" date="2020-09" db="EMBL/GenBank/DDBJ databases">
        <authorList>
            <person name="Sun Q."/>
            <person name="Zhou Y."/>
        </authorList>
    </citation>
    <scope>NUCLEOTIDE SEQUENCE</scope>
    <source>
        <strain evidence="2">CGMCC 1.15290</strain>
    </source>
</reference>
<evidence type="ECO:0000313" key="2">
    <source>
        <dbReference type="EMBL" id="GGH74322.1"/>
    </source>
</evidence>
<keyword evidence="3" id="KW-1185">Reference proteome</keyword>
<dbReference type="InterPro" id="IPR033985">
    <property type="entry name" value="SusD-like_N"/>
</dbReference>
<name>A0A917MX97_9BACT</name>
<reference evidence="2" key="1">
    <citation type="journal article" date="2014" name="Int. J. Syst. Evol. Microbiol.">
        <title>Complete genome sequence of Corynebacterium casei LMG S-19264T (=DSM 44701T), isolated from a smear-ripened cheese.</title>
        <authorList>
            <consortium name="US DOE Joint Genome Institute (JGI-PGF)"/>
            <person name="Walter F."/>
            <person name="Albersmeier A."/>
            <person name="Kalinowski J."/>
            <person name="Ruckert C."/>
        </authorList>
    </citation>
    <scope>NUCLEOTIDE SEQUENCE</scope>
    <source>
        <strain evidence="2">CGMCC 1.15290</strain>
    </source>
</reference>
<sequence>MNLLRRYIWTPLCVLLLGLTACNKWLDVKPLSQVDEAELFSSAQGFEDVMVGAYTQCAMRSLYGATLSTTLIEVLAQRYTNIKTNTFHQYYEAALYNYANGTVKALTDSCWYGLYGAVAQCNFLLKNVDAANGKGVFASDQQYRLYKGQALGTRAFLHFDLLRLFAPSFAADAGARSIPYMVNFTVAPQASLSTTAVLDSCISDLTKADTLLWDAGKGNGFRFSRWAAKALLARIYLYKGNKAQALNYARQVINSGQYRFITSAEASAAKPDRVFTPESIFALSVFGLQTLSDTYFSEKANGSTLPERSYLQVSDATLKANYDYTVSGYGSDPRYKLWWQLQTGATTVFFSKYWTADNALNRVPLITLPELYYIAAEAETDVAAGKAYIDSVHIKGRFIPAITATTTAELQAQIAKEYVKEFYGAGQLFFYYKRRNEAVPGASAAGNALFLLPVPVAEQEFRF</sequence>
<dbReference type="Proteomes" id="UP000627292">
    <property type="component" value="Unassembled WGS sequence"/>
</dbReference>
<proteinExistence type="predicted"/>
<evidence type="ECO:0000259" key="1">
    <source>
        <dbReference type="Pfam" id="PF14322"/>
    </source>
</evidence>
<gene>
    <name evidence="2" type="ORF">GCM10011379_36820</name>
</gene>
<dbReference type="AlphaFoldDB" id="A0A917MX97"/>
<organism evidence="2 3">
    <name type="scientific">Filimonas zeae</name>
    <dbReference type="NCBI Taxonomy" id="1737353"/>
    <lineage>
        <taxon>Bacteria</taxon>
        <taxon>Pseudomonadati</taxon>
        <taxon>Bacteroidota</taxon>
        <taxon>Chitinophagia</taxon>
        <taxon>Chitinophagales</taxon>
        <taxon>Chitinophagaceae</taxon>
        <taxon>Filimonas</taxon>
    </lineage>
</organism>
<dbReference type="EMBL" id="BMIB01000003">
    <property type="protein sequence ID" value="GGH74322.1"/>
    <property type="molecule type" value="Genomic_DNA"/>
</dbReference>
<dbReference type="SUPFAM" id="SSF48452">
    <property type="entry name" value="TPR-like"/>
    <property type="match status" value="1"/>
</dbReference>
<accession>A0A917MX97</accession>
<evidence type="ECO:0000313" key="3">
    <source>
        <dbReference type="Proteomes" id="UP000627292"/>
    </source>
</evidence>
<dbReference type="InterPro" id="IPR011990">
    <property type="entry name" value="TPR-like_helical_dom_sf"/>
</dbReference>